<sequence length="84" mass="9421">MEIRWRVRSAVADNAVNEDPNERELRAAHTNHIAPRQKHPATRFSSEKPARSADRPLKTNSGRKSDSRERVGLTSTTFDSPPSA</sequence>
<proteinExistence type="predicted"/>
<name>B7PFB1_IXOSC</name>
<evidence type="ECO:0000313" key="4">
    <source>
        <dbReference type="Proteomes" id="UP000001555"/>
    </source>
</evidence>
<feature type="region of interest" description="Disordered" evidence="1">
    <location>
        <begin position="27"/>
        <end position="84"/>
    </location>
</feature>
<organism>
    <name type="scientific">Ixodes scapularis</name>
    <name type="common">Black-legged tick</name>
    <name type="synonym">Deer tick</name>
    <dbReference type="NCBI Taxonomy" id="6945"/>
    <lineage>
        <taxon>Eukaryota</taxon>
        <taxon>Metazoa</taxon>
        <taxon>Ecdysozoa</taxon>
        <taxon>Arthropoda</taxon>
        <taxon>Chelicerata</taxon>
        <taxon>Arachnida</taxon>
        <taxon>Acari</taxon>
        <taxon>Parasitiformes</taxon>
        <taxon>Ixodida</taxon>
        <taxon>Ixodoidea</taxon>
        <taxon>Ixodidae</taxon>
        <taxon>Ixodinae</taxon>
        <taxon>Ixodes</taxon>
    </lineage>
</organism>
<evidence type="ECO:0000256" key="1">
    <source>
        <dbReference type="SAM" id="MobiDB-lite"/>
    </source>
</evidence>
<evidence type="ECO:0000313" key="2">
    <source>
        <dbReference type="EMBL" id="EEC05283.1"/>
    </source>
</evidence>
<dbReference type="Proteomes" id="UP000001555">
    <property type="component" value="Unassembled WGS sequence"/>
</dbReference>
<protein>
    <submittedName>
        <fullName evidence="2 3">Uncharacterized protein</fullName>
    </submittedName>
</protein>
<feature type="compositionally biased region" description="Polar residues" evidence="1">
    <location>
        <begin position="73"/>
        <end position="84"/>
    </location>
</feature>
<dbReference type="PaxDb" id="6945-B7PFB1"/>
<dbReference type="VEuPathDB" id="VectorBase:ISCW017987"/>
<keyword evidence="4" id="KW-1185">Reference proteome</keyword>
<dbReference type="EMBL" id="ABJB010921936">
    <property type="status" value="NOT_ANNOTATED_CDS"/>
    <property type="molecule type" value="Genomic_DNA"/>
</dbReference>
<feature type="compositionally biased region" description="Basic and acidic residues" evidence="1">
    <location>
        <begin position="45"/>
        <end position="71"/>
    </location>
</feature>
<accession>B7PFB1</accession>
<dbReference type="HOGENOM" id="CLU_2529960_0_0_1"/>
<dbReference type="InParanoid" id="B7PFB1"/>
<dbReference type="AlphaFoldDB" id="B7PFB1"/>
<gene>
    <name evidence="2" type="ORF">IscW_ISCW017987</name>
</gene>
<dbReference type="EnsemblMetazoa" id="ISCW017987-RA">
    <property type="protein sequence ID" value="ISCW017987-PA"/>
    <property type="gene ID" value="ISCW017987"/>
</dbReference>
<reference evidence="2 4" key="1">
    <citation type="submission" date="2008-03" db="EMBL/GenBank/DDBJ databases">
        <title>Annotation of Ixodes scapularis.</title>
        <authorList>
            <consortium name="Ixodes scapularis Genome Project Consortium"/>
            <person name="Caler E."/>
            <person name="Hannick L.I."/>
            <person name="Bidwell S."/>
            <person name="Joardar V."/>
            <person name="Thiagarajan M."/>
            <person name="Amedeo P."/>
            <person name="Galinsky K.J."/>
            <person name="Schobel S."/>
            <person name="Inman J."/>
            <person name="Hostetler J."/>
            <person name="Miller J."/>
            <person name="Hammond M."/>
            <person name="Megy K."/>
            <person name="Lawson D."/>
            <person name="Kodira C."/>
            <person name="Sutton G."/>
            <person name="Meyer J."/>
            <person name="Hill C.A."/>
            <person name="Birren B."/>
            <person name="Nene V."/>
            <person name="Collins F."/>
            <person name="Alarcon-Chaidez F."/>
            <person name="Wikel S."/>
            <person name="Strausberg R."/>
        </authorList>
    </citation>
    <scope>NUCLEOTIDE SEQUENCE [LARGE SCALE GENOMIC DNA]</scope>
    <source>
        <strain evidence="4">Wikel</strain>
        <strain evidence="2">Wikel colony</strain>
    </source>
</reference>
<reference evidence="3" key="2">
    <citation type="submission" date="2020-05" db="UniProtKB">
        <authorList>
            <consortium name="EnsemblMetazoa"/>
        </authorList>
    </citation>
    <scope>IDENTIFICATION</scope>
    <source>
        <strain evidence="3">wikel</strain>
    </source>
</reference>
<evidence type="ECO:0000313" key="3">
    <source>
        <dbReference type="EnsemblMetazoa" id="ISCW017987-PA"/>
    </source>
</evidence>
<dbReference type="EMBL" id="DS700985">
    <property type="protein sequence ID" value="EEC05283.1"/>
    <property type="molecule type" value="Genomic_DNA"/>
</dbReference>